<dbReference type="AlphaFoldDB" id="A0A117ILR2"/>
<dbReference type="InterPro" id="IPR038332">
    <property type="entry name" value="PPE_sf"/>
</dbReference>
<sequence>MQPMTHDSGAVGIGSQVIANGTRGLAVGTAASAEVTALVPAGADEVSAQAAAAFAKEGMEALALNTFAQEELARAGAAVVQIAGIYDAVDAANAGTLA</sequence>
<dbReference type="STRING" id="1797.RMCT_1051"/>
<evidence type="ECO:0000313" key="2">
    <source>
        <dbReference type="EMBL" id="GAT14080.1"/>
    </source>
</evidence>
<comment type="caution">
    <text evidence="2">The sequence shown here is derived from an EMBL/GenBank/DDBJ whole genome shotgun (WGS) entry which is preliminary data.</text>
</comment>
<organism evidence="2 3">
    <name type="scientific">Mycolicibacterium thermoresistibile</name>
    <name type="common">Mycobacterium thermoresistibile</name>
    <dbReference type="NCBI Taxonomy" id="1797"/>
    <lineage>
        <taxon>Bacteria</taxon>
        <taxon>Bacillati</taxon>
        <taxon>Actinomycetota</taxon>
        <taxon>Actinomycetes</taxon>
        <taxon>Mycobacteriales</taxon>
        <taxon>Mycobacteriaceae</taxon>
        <taxon>Mycolicibacterium</taxon>
    </lineage>
</organism>
<accession>A0A117ILR2</accession>
<reference evidence="3" key="2">
    <citation type="submission" date="2016-02" db="EMBL/GenBank/DDBJ databases">
        <title>Draft genome sequence of five rapidly growing Mycobacterium species.</title>
        <authorList>
            <person name="Katahira K."/>
            <person name="Gotou Y."/>
            <person name="Iida K."/>
            <person name="Ogura Y."/>
            <person name="Hayashi T."/>
        </authorList>
    </citation>
    <scope>NUCLEOTIDE SEQUENCE [LARGE SCALE GENOMIC DNA]</scope>
    <source>
        <strain evidence="3">JCM6362</strain>
    </source>
</reference>
<evidence type="ECO:0000259" key="1">
    <source>
        <dbReference type="Pfam" id="PF00934"/>
    </source>
</evidence>
<dbReference type="RefSeq" id="WP_040547004.1">
    <property type="nucleotide sequence ID" value="NZ_BCTB01000005.1"/>
</dbReference>
<dbReference type="EMBL" id="BCTB01000005">
    <property type="protein sequence ID" value="GAT14080.1"/>
    <property type="molecule type" value="Genomic_DNA"/>
</dbReference>
<dbReference type="Proteomes" id="UP000069654">
    <property type="component" value="Unassembled WGS sequence"/>
</dbReference>
<reference evidence="2 3" key="1">
    <citation type="journal article" date="2016" name="Genome Announc.">
        <title>Draft Genome Sequences of Five Rapidly Growing Mycobacterium Species, M. thermoresistibile, M. fortuitum subsp. acetamidolyticum, M. canariasense, M. brisbanense, and M. novocastrense.</title>
        <authorList>
            <person name="Katahira K."/>
            <person name="Ogura Y."/>
            <person name="Gotoh Y."/>
            <person name="Hayashi T."/>
        </authorList>
    </citation>
    <scope>NUCLEOTIDE SEQUENCE [LARGE SCALE GENOMIC DNA]</scope>
    <source>
        <strain evidence="2 3">JCM6362</strain>
    </source>
</reference>
<gene>
    <name evidence="2" type="ORF">RMCT_1051</name>
</gene>
<feature type="domain" description="PE" evidence="1">
    <location>
        <begin position="16"/>
        <end position="93"/>
    </location>
</feature>
<proteinExistence type="predicted"/>
<evidence type="ECO:0000313" key="3">
    <source>
        <dbReference type="Proteomes" id="UP000069654"/>
    </source>
</evidence>
<dbReference type="OrthoDB" id="4753420at2"/>
<dbReference type="Pfam" id="PF00934">
    <property type="entry name" value="PE"/>
    <property type="match status" value="1"/>
</dbReference>
<dbReference type="InterPro" id="IPR000084">
    <property type="entry name" value="PE-PGRS_N"/>
</dbReference>
<dbReference type="Gene3D" id="1.10.287.850">
    <property type="entry name" value="HP0062-like domain"/>
    <property type="match status" value="1"/>
</dbReference>
<dbReference type="SUPFAM" id="SSF140459">
    <property type="entry name" value="PE/PPE dimer-like"/>
    <property type="match status" value="1"/>
</dbReference>
<protein>
    <submittedName>
        <fullName evidence="2">PE family protein</fullName>
    </submittedName>
</protein>
<name>A0A117ILR2_MYCTH</name>